<accession>A0ABX0XPL0</accession>
<dbReference type="Proteomes" id="UP000734218">
    <property type="component" value="Unassembled WGS sequence"/>
</dbReference>
<keyword evidence="3" id="KW-1185">Reference proteome</keyword>
<proteinExistence type="predicted"/>
<feature type="compositionally biased region" description="Basic and acidic residues" evidence="1">
    <location>
        <begin position="122"/>
        <end position="140"/>
    </location>
</feature>
<evidence type="ECO:0000256" key="1">
    <source>
        <dbReference type="SAM" id="MobiDB-lite"/>
    </source>
</evidence>
<evidence type="ECO:0008006" key="4">
    <source>
        <dbReference type="Google" id="ProtNLM"/>
    </source>
</evidence>
<name>A0ABX0XPL0_9SPHN</name>
<evidence type="ECO:0000313" key="2">
    <source>
        <dbReference type="EMBL" id="NJC35313.1"/>
    </source>
</evidence>
<dbReference type="RefSeq" id="WP_167956304.1">
    <property type="nucleotide sequence ID" value="NZ_JAATJE010000003.1"/>
</dbReference>
<reference evidence="2 3" key="1">
    <citation type="submission" date="2020-03" db="EMBL/GenBank/DDBJ databases">
        <title>Genomic Encyclopedia of Type Strains, Phase IV (KMG-IV): sequencing the most valuable type-strain genomes for metagenomic binning, comparative biology and taxonomic classification.</title>
        <authorList>
            <person name="Goeker M."/>
        </authorList>
    </citation>
    <scope>NUCLEOTIDE SEQUENCE [LARGE SCALE GENOMIC DNA]</scope>
    <source>
        <strain evidence="2 3">DSM 27651</strain>
    </source>
</reference>
<organism evidence="2 3">
    <name type="scientific">Sphingomonas jejuensis</name>
    <dbReference type="NCBI Taxonomy" id="904715"/>
    <lineage>
        <taxon>Bacteria</taxon>
        <taxon>Pseudomonadati</taxon>
        <taxon>Pseudomonadota</taxon>
        <taxon>Alphaproteobacteria</taxon>
        <taxon>Sphingomonadales</taxon>
        <taxon>Sphingomonadaceae</taxon>
        <taxon>Sphingomonas</taxon>
    </lineage>
</organism>
<protein>
    <recommendedName>
        <fullName evidence="4">Protein NO VEIN C-terminal domain-containing protein</fullName>
    </recommendedName>
</protein>
<gene>
    <name evidence="2" type="ORF">GGR88_002842</name>
</gene>
<dbReference type="EMBL" id="JAATJE010000003">
    <property type="protein sequence ID" value="NJC35313.1"/>
    <property type="molecule type" value="Genomic_DNA"/>
</dbReference>
<sequence length="272" mass="30978">MTYGELKHRLESEAGFSTVFTTRIGFVAGELMNLIQEVEPTAPLINVLVVNQDDGQPSKGAGSFMAQRFGEMRLNRDDAKTAHPKLWQRYFNRAADEVYQVTEAEWAQLFERVFGEPLTPDQIERSRDKRQDGTERDGIKTGRNYGPGGEGPFHEALRLWVRDNPAALHRSFHDVTAKTEVDLDSGDRVDVVYKCPDRTIVIEVKSRISNEADLRRGVFQCVKYRAVRQAMDVRDEPTVEAWLVTEAKLPGRIAALLKLHDIRHFQAPVERD</sequence>
<feature type="region of interest" description="Disordered" evidence="1">
    <location>
        <begin position="120"/>
        <end position="150"/>
    </location>
</feature>
<comment type="caution">
    <text evidence="2">The sequence shown here is derived from an EMBL/GenBank/DDBJ whole genome shotgun (WGS) entry which is preliminary data.</text>
</comment>
<evidence type="ECO:0000313" key="3">
    <source>
        <dbReference type="Proteomes" id="UP000734218"/>
    </source>
</evidence>